<protein>
    <recommendedName>
        <fullName evidence="3">polynucleotide adenylyltransferase</fullName>
        <ecNumber evidence="3">2.7.7.19</ecNumber>
    </recommendedName>
</protein>
<dbReference type="InterPro" id="IPR002934">
    <property type="entry name" value="Polymerase_NTP_transf_dom"/>
</dbReference>
<evidence type="ECO:0000256" key="2">
    <source>
        <dbReference type="ARBA" id="ARBA00010912"/>
    </source>
</evidence>
<dbReference type="InterPro" id="IPR009097">
    <property type="entry name" value="Cyclic_Pdiesterase"/>
</dbReference>
<dbReference type="SUPFAM" id="SSF55144">
    <property type="entry name" value="LigT-like"/>
    <property type="match status" value="1"/>
</dbReference>
<dbReference type="InterPro" id="IPR005135">
    <property type="entry name" value="Endo/exonuclease/phosphatase"/>
</dbReference>
<sequence>MATPSEPSPTKTSFDFSLHSHDTALAVIPPQSLWASLNRIRSLYDAASHKWPPHVNLLYPFCPPSSLPAASQILSSILSTRQPSPSPLNITLSQPGHFPRRNESVCFLTSGNPSHIQAVKDLVNDLAKGFEERGIEGKRRPFEMHLTMGQASGEVKGKEWENLMGKLALSPEVNFTVEELAILKREDGRMRLWGTVDVHTGELTVLESSKGFDQHILGETEEQEKGYRDGLMSGKTVYWDEEMQIWTVSQDDDYDYEDDDDEEGAGRDSLTVASYNVLAEFEYPQKQDRYPLLVRNILDGKADADVLVLQEVTDGFLSFLLEDEGIKDRYPYCSHGPPSQTDMEPLPNFLNMVVLSKIAFDWESVSFQRKHKGALVAKLRHVGNWQGDEFKPVVLAAVHLSHGLTDGAVASKKGDIKRLVGYLEEKYEGCPWVVAGDFNITTSPEAVQAALEKKNISDLTAKQLRGLDAIFNDANFVDAWEVTSEGKEGGATWDPTVNGVAVALSGGNVWPQRYDRILVRGEGFFKVKEFNMFGLERDRAGDAAEESFASDHWGIRSVLNIGQFVFDEPEKAEEENREPANSLVVPVHLERAPKSLSGAGSIKAGLCELNVIPGEEEAAKRKEAFELLKTRLLDATTNTPAAARLQSAVIVVPVGSYALGVWTTSSDIDVCCIGPFSSNTFFSIASSCLRKAAPQGIRILRRVRANTGTMLELEVQGIRMDLQYCPAAAVADQWPDVLRLPAKDPVWSLAPQTLNKLKAIRDIDYLRRSLPDLSAFRLAHRFIKTWAKSRGIYSARFGYLSGIQIAILLARVQKLLAKSSPSVEDLIASFFTHYSTFPFATSLAFDPTFHIPTPQYTRSYREPLAILGYFPPSLNTASAATLPSVLTLSKEFSLAASSLPTSSSWSSFLTPLITTFLTSFKTYIKLDLSYWGLSSQKGAQFLGWFESRCAILLVDIGRKCPGLHARIYPARFVESSDLVTDDNDTSYRGCYLIGLDKISPSTPKLDLSAALAALQAVLPRFETQICSDGKYFNPQNRWMSASLTNQKDLGHLVLDTRTWGESNPGEEESESETDSDEEVKEEEEAEEELIEEAYEAAKRRKRALKKEKKESKGKKQHVVVIREGKFRTALDVMNRIRWDASMDSGDFVVGYEDRFLGAQEKELDDWKTEQTDEEFIPQHRILYFRRKSDNKVVWDRKKRVDEVFGPSGE</sequence>
<comment type="subcellular location">
    <subcellularLocation>
        <location evidence="1">Nucleus</location>
    </subcellularLocation>
</comment>
<feature type="domain" description="Poly(A) polymerase central" evidence="13">
    <location>
        <begin position="776"/>
        <end position="844"/>
    </location>
</feature>
<dbReference type="GO" id="GO:0031123">
    <property type="term" value="P:RNA 3'-end processing"/>
    <property type="evidence" value="ECO:0007669"/>
    <property type="project" value="InterPro"/>
</dbReference>
<dbReference type="GO" id="GO:0003723">
    <property type="term" value="F:RNA binding"/>
    <property type="evidence" value="ECO:0007669"/>
    <property type="project" value="InterPro"/>
</dbReference>
<dbReference type="Pfam" id="PF04928">
    <property type="entry name" value="PAP_central"/>
    <property type="match status" value="1"/>
</dbReference>
<dbReference type="InterPro" id="IPR040459">
    <property type="entry name" value="MJ1316"/>
</dbReference>
<evidence type="ECO:0000256" key="5">
    <source>
        <dbReference type="ARBA" id="ARBA00022679"/>
    </source>
</evidence>
<dbReference type="PANTHER" id="PTHR10682">
    <property type="entry name" value="POLY A POLYMERASE"/>
    <property type="match status" value="1"/>
</dbReference>
<feature type="domain" description="Polymerase nucleotidyl transferase" evidence="10">
    <location>
        <begin position="651"/>
        <end position="679"/>
    </location>
</feature>
<dbReference type="InterPro" id="IPR007012">
    <property type="entry name" value="PolA_pol_cen_dom"/>
</dbReference>
<dbReference type="Gene3D" id="3.60.10.10">
    <property type="entry name" value="Endonuclease/exonuclease/phosphatase"/>
    <property type="match status" value="1"/>
</dbReference>
<dbReference type="Pfam" id="PF03372">
    <property type="entry name" value="Exo_endo_phos"/>
    <property type="match status" value="1"/>
</dbReference>
<feature type="domain" description="MJ1316 RNA cyclic group end recognition" evidence="12">
    <location>
        <begin position="1126"/>
        <end position="1196"/>
    </location>
</feature>
<dbReference type="Gene3D" id="1.10.1410.10">
    <property type="match status" value="1"/>
</dbReference>
<name>A0AAN6WHD6_9PEZI</name>
<dbReference type="CDD" id="cd09080">
    <property type="entry name" value="TDP2"/>
    <property type="match status" value="1"/>
</dbReference>
<evidence type="ECO:0000256" key="8">
    <source>
        <dbReference type="ARBA" id="ARBA00023242"/>
    </source>
</evidence>
<dbReference type="GO" id="GO:0005524">
    <property type="term" value="F:ATP binding"/>
    <property type="evidence" value="ECO:0007669"/>
    <property type="project" value="UniProtKB-KW"/>
</dbReference>
<dbReference type="InterPro" id="IPR011068">
    <property type="entry name" value="NuclTrfase_I-like_C"/>
</dbReference>
<proteinExistence type="inferred from homology"/>
<dbReference type="Pfam" id="PF04457">
    <property type="entry name" value="MJ1316"/>
    <property type="match status" value="1"/>
</dbReference>
<organism evidence="14 15">
    <name type="scientific">Triangularia setosa</name>
    <dbReference type="NCBI Taxonomy" id="2587417"/>
    <lineage>
        <taxon>Eukaryota</taxon>
        <taxon>Fungi</taxon>
        <taxon>Dikarya</taxon>
        <taxon>Ascomycota</taxon>
        <taxon>Pezizomycotina</taxon>
        <taxon>Sordariomycetes</taxon>
        <taxon>Sordariomycetidae</taxon>
        <taxon>Sordariales</taxon>
        <taxon>Podosporaceae</taxon>
        <taxon>Triangularia</taxon>
    </lineage>
</organism>
<evidence type="ECO:0000259" key="11">
    <source>
        <dbReference type="Pfam" id="PF03372"/>
    </source>
</evidence>
<comment type="caution">
    <text evidence="14">The sequence shown here is derived from an EMBL/GenBank/DDBJ whole genome shotgun (WGS) entry which is preliminary data.</text>
</comment>
<dbReference type="Gene3D" id="3.90.1140.10">
    <property type="entry name" value="Cyclic phosphodiesterase"/>
    <property type="match status" value="1"/>
</dbReference>
<keyword evidence="8" id="KW-0539">Nucleus</keyword>
<evidence type="ECO:0000313" key="15">
    <source>
        <dbReference type="Proteomes" id="UP001302321"/>
    </source>
</evidence>
<evidence type="ECO:0000259" key="12">
    <source>
        <dbReference type="Pfam" id="PF04457"/>
    </source>
</evidence>
<gene>
    <name evidence="14" type="ORF">QBC36DRAFT_625</name>
</gene>
<dbReference type="GO" id="GO:0006397">
    <property type="term" value="P:mRNA processing"/>
    <property type="evidence" value="ECO:0007669"/>
    <property type="project" value="UniProtKB-KW"/>
</dbReference>
<dbReference type="GO" id="GO:1990817">
    <property type="term" value="F:poly(A) RNA polymerase activity"/>
    <property type="evidence" value="ECO:0007669"/>
    <property type="project" value="UniProtKB-EC"/>
</dbReference>
<dbReference type="EMBL" id="MU866083">
    <property type="protein sequence ID" value="KAK4181856.1"/>
    <property type="molecule type" value="Genomic_DNA"/>
</dbReference>
<dbReference type="SUPFAM" id="SSF56219">
    <property type="entry name" value="DNase I-like"/>
    <property type="match status" value="1"/>
</dbReference>
<evidence type="ECO:0000313" key="14">
    <source>
        <dbReference type="EMBL" id="KAK4181856.1"/>
    </source>
</evidence>
<evidence type="ECO:0000256" key="3">
    <source>
        <dbReference type="ARBA" id="ARBA00012388"/>
    </source>
</evidence>
<dbReference type="Pfam" id="PF13563">
    <property type="entry name" value="2_5_RNA_ligase2"/>
    <property type="match status" value="1"/>
</dbReference>
<dbReference type="Pfam" id="PF01909">
    <property type="entry name" value="NTP_transf_2"/>
    <property type="match status" value="1"/>
</dbReference>
<accession>A0AAN6WHD6</accession>
<dbReference type="InterPro" id="IPR036691">
    <property type="entry name" value="Endo/exonu/phosph_ase_sf"/>
</dbReference>
<evidence type="ECO:0000256" key="1">
    <source>
        <dbReference type="ARBA" id="ARBA00004123"/>
    </source>
</evidence>
<keyword evidence="7" id="KW-0067">ATP-binding</keyword>
<feature type="region of interest" description="Disordered" evidence="9">
    <location>
        <begin position="1056"/>
        <end position="1088"/>
    </location>
</feature>
<evidence type="ECO:0000256" key="7">
    <source>
        <dbReference type="ARBA" id="ARBA00022840"/>
    </source>
</evidence>
<dbReference type="EC" id="2.7.7.19" evidence="3"/>
<dbReference type="SUPFAM" id="SSF55003">
    <property type="entry name" value="PAP/Archaeal CCA-adding enzyme, C-terminal domain"/>
    <property type="match status" value="1"/>
</dbReference>
<dbReference type="Proteomes" id="UP001302321">
    <property type="component" value="Unassembled WGS sequence"/>
</dbReference>
<evidence type="ECO:0000256" key="6">
    <source>
        <dbReference type="ARBA" id="ARBA00022741"/>
    </source>
</evidence>
<keyword evidence="4" id="KW-0507">mRNA processing</keyword>
<feature type="domain" description="Endonuclease/exonuclease/phosphatase" evidence="11">
    <location>
        <begin position="273"/>
        <end position="529"/>
    </location>
</feature>
<dbReference type="PANTHER" id="PTHR10682:SF23">
    <property type="entry name" value="POLYNUCLEOTIDE ADENYLYLTRANSFERASE"/>
    <property type="match status" value="1"/>
</dbReference>
<dbReference type="SUPFAM" id="SSF81301">
    <property type="entry name" value="Nucleotidyltransferase"/>
    <property type="match status" value="1"/>
</dbReference>
<reference evidence="14" key="2">
    <citation type="submission" date="2023-05" db="EMBL/GenBank/DDBJ databases">
        <authorList>
            <consortium name="Lawrence Berkeley National Laboratory"/>
            <person name="Steindorff A."/>
            <person name="Hensen N."/>
            <person name="Bonometti L."/>
            <person name="Westerberg I."/>
            <person name="Brannstrom I.O."/>
            <person name="Guillou S."/>
            <person name="Cros-Aarteil S."/>
            <person name="Calhoun S."/>
            <person name="Haridas S."/>
            <person name="Kuo A."/>
            <person name="Mondo S."/>
            <person name="Pangilinan J."/>
            <person name="Riley R."/>
            <person name="Labutti K."/>
            <person name="Andreopoulos B."/>
            <person name="Lipzen A."/>
            <person name="Chen C."/>
            <person name="Yanf M."/>
            <person name="Daum C."/>
            <person name="Ng V."/>
            <person name="Clum A."/>
            <person name="Ohm R."/>
            <person name="Martin F."/>
            <person name="Silar P."/>
            <person name="Natvig D."/>
            <person name="Lalanne C."/>
            <person name="Gautier V."/>
            <person name="Ament-Velasquez S.L."/>
            <person name="Kruys A."/>
            <person name="Hutchinson M.I."/>
            <person name="Powell A.J."/>
            <person name="Barry K."/>
            <person name="Miller A.N."/>
            <person name="Grigoriev I.V."/>
            <person name="Debuchy R."/>
            <person name="Gladieux P."/>
            <person name="Thoren M.H."/>
            <person name="Johannesson H."/>
        </authorList>
    </citation>
    <scope>NUCLEOTIDE SEQUENCE</scope>
    <source>
        <strain evidence="14">CBS 892.96</strain>
    </source>
</reference>
<keyword evidence="5" id="KW-0808">Transferase</keyword>
<evidence type="ECO:0000256" key="9">
    <source>
        <dbReference type="SAM" id="MobiDB-lite"/>
    </source>
</evidence>
<reference evidence="14" key="1">
    <citation type="journal article" date="2023" name="Mol. Phylogenet. Evol.">
        <title>Genome-scale phylogeny and comparative genomics of the fungal order Sordariales.</title>
        <authorList>
            <person name="Hensen N."/>
            <person name="Bonometti L."/>
            <person name="Westerberg I."/>
            <person name="Brannstrom I.O."/>
            <person name="Guillou S."/>
            <person name="Cros-Aarteil S."/>
            <person name="Calhoun S."/>
            <person name="Haridas S."/>
            <person name="Kuo A."/>
            <person name="Mondo S."/>
            <person name="Pangilinan J."/>
            <person name="Riley R."/>
            <person name="LaButti K."/>
            <person name="Andreopoulos B."/>
            <person name="Lipzen A."/>
            <person name="Chen C."/>
            <person name="Yan M."/>
            <person name="Daum C."/>
            <person name="Ng V."/>
            <person name="Clum A."/>
            <person name="Steindorff A."/>
            <person name="Ohm R.A."/>
            <person name="Martin F."/>
            <person name="Silar P."/>
            <person name="Natvig D.O."/>
            <person name="Lalanne C."/>
            <person name="Gautier V."/>
            <person name="Ament-Velasquez S.L."/>
            <person name="Kruys A."/>
            <person name="Hutchinson M.I."/>
            <person name="Powell A.J."/>
            <person name="Barry K."/>
            <person name="Miller A.N."/>
            <person name="Grigoriev I.V."/>
            <person name="Debuchy R."/>
            <person name="Gladieux P."/>
            <person name="Hiltunen Thoren M."/>
            <person name="Johannesson H."/>
        </authorList>
    </citation>
    <scope>NUCLEOTIDE SEQUENCE</scope>
    <source>
        <strain evidence="14">CBS 892.96</strain>
    </source>
</reference>
<dbReference type="InterPro" id="IPR043519">
    <property type="entry name" value="NT_sf"/>
</dbReference>
<evidence type="ECO:0000259" key="10">
    <source>
        <dbReference type="Pfam" id="PF01909"/>
    </source>
</evidence>
<evidence type="ECO:0000256" key="4">
    <source>
        <dbReference type="ARBA" id="ARBA00022664"/>
    </source>
</evidence>
<evidence type="ECO:0000259" key="13">
    <source>
        <dbReference type="Pfam" id="PF04928"/>
    </source>
</evidence>
<keyword evidence="15" id="KW-1185">Reference proteome</keyword>
<dbReference type="SUPFAM" id="SSF81631">
    <property type="entry name" value="PAP/OAS1 substrate-binding domain"/>
    <property type="match status" value="1"/>
</dbReference>
<dbReference type="Gene3D" id="3.30.460.10">
    <property type="entry name" value="Beta Polymerase, domain 2"/>
    <property type="match status" value="1"/>
</dbReference>
<dbReference type="GO" id="GO:0005634">
    <property type="term" value="C:nucleus"/>
    <property type="evidence" value="ECO:0007669"/>
    <property type="project" value="UniProtKB-SubCell"/>
</dbReference>
<comment type="similarity">
    <text evidence="2">Belongs to the poly(A) polymerase family.</text>
</comment>
<keyword evidence="6" id="KW-0547">Nucleotide-binding</keyword>
<feature type="compositionally biased region" description="Acidic residues" evidence="9">
    <location>
        <begin position="1064"/>
        <end position="1088"/>
    </location>
</feature>
<dbReference type="AlphaFoldDB" id="A0AAN6WHD6"/>